<dbReference type="Proteomes" id="UP000323166">
    <property type="component" value="Unassembled WGS sequence"/>
</dbReference>
<dbReference type="RefSeq" id="WP_166511356.1">
    <property type="nucleotide sequence ID" value="NZ_VNHM01000006.1"/>
</dbReference>
<protein>
    <submittedName>
        <fullName evidence="2">Uncharacterized protein</fullName>
    </submittedName>
</protein>
<comment type="caution">
    <text evidence="2">The sequence shown here is derived from an EMBL/GenBank/DDBJ whole genome shotgun (WGS) entry which is preliminary data.</text>
</comment>
<keyword evidence="3" id="KW-1185">Reference proteome</keyword>
<evidence type="ECO:0000313" key="3">
    <source>
        <dbReference type="Proteomes" id="UP000323166"/>
    </source>
</evidence>
<keyword evidence="1" id="KW-0175">Coiled coil</keyword>
<name>A0A5S4ZST3_9FIRM</name>
<sequence length="49" mass="6089">MLEREIRIRELEEQIEDLKKRFPAHSIKPAMVNRLEELEEELDRLRQEE</sequence>
<reference evidence="2 3" key="1">
    <citation type="submission" date="2019-07" db="EMBL/GenBank/DDBJ databases">
        <title>Genomic Encyclopedia of Type Strains, Phase I: the one thousand microbial genomes (KMG-I) project.</title>
        <authorList>
            <person name="Kyrpides N."/>
        </authorList>
    </citation>
    <scope>NUCLEOTIDE SEQUENCE [LARGE SCALE GENOMIC DNA]</scope>
    <source>
        <strain evidence="2 3">DSM 6562</strain>
    </source>
</reference>
<evidence type="ECO:0000313" key="2">
    <source>
        <dbReference type="EMBL" id="TYO95938.1"/>
    </source>
</evidence>
<accession>A0A5S4ZST3</accession>
<dbReference type="EMBL" id="VNHM01000006">
    <property type="protein sequence ID" value="TYO95938.1"/>
    <property type="molecule type" value="Genomic_DNA"/>
</dbReference>
<dbReference type="AlphaFoldDB" id="A0A5S4ZST3"/>
<feature type="coiled-coil region" evidence="1">
    <location>
        <begin position="1"/>
        <end position="48"/>
    </location>
</feature>
<organism evidence="2 3">
    <name type="scientific">Desulfallas thermosapovorans DSM 6562</name>
    <dbReference type="NCBI Taxonomy" id="1121431"/>
    <lineage>
        <taxon>Bacteria</taxon>
        <taxon>Bacillati</taxon>
        <taxon>Bacillota</taxon>
        <taxon>Clostridia</taxon>
        <taxon>Eubacteriales</taxon>
        <taxon>Desulfallaceae</taxon>
        <taxon>Desulfallas</taxon>
    </lineage>
</organism>
<proteinExistence type="predicted"/>
<gene>
    <name evidence="2" type="ORF">LX24_01328</name>
</gene>
<evidence type="ECO:0000256" key="1">
    <source>
        <dbReference type="SAM" id="Coils"/>
    </source>
</evidence>